<sequence length="230" mass="25989">MYSLKKLILVILFHVNIVDCINVYNYGTTGLLTCTLPAIKHADKVILLKGSKKNNTLRLETNITNAGLDTVCYCGDPNKNYSFIIDTVTSKHEGRFKCIFQLGKNETYRHTVHTIVLPSVNTYHYEQGKYICYICNISRPINGSKLNVYMVAGGANITNRFLREFNSTDTHLVVGICTDTSYEDWTREAVCGVSYYDHVTEYNISYTSSNKIYTYFNEYGGSGSGLLPDK</sequence>
<reference evidence="1 2" key="1">
    <citation type="journal article" date="2017" name="BMC Genomics">
        <title>Genomic characterization of two novel pathogenic avipoxviruses isolated from pacific shearwaters (Ardenna spp.).</title>
        <authorList>
            <person name="Sarker S."/>
            <person name="Das S."/>
            <person name="Lavers J.L."/>
            <person name="Hutton I."/>
            <person name="Helbig K."/>
            <person name="Imbery J."/>
            <person name="Upton C."/>
            <person name="Raidal S.R."/>
        </authorList>
    </citation>
    <scope>NUCLEOTIDE SEQUENCE [LARGE SCALE GENOMIC DNA]</scope>
    <source>
        <strain evidence="1 2">SWPV-1</strain>
    </source>
</reference>
<proteinExistence type="predicted"/>
<organism evidence="1 2">
    <name type="scientific">Shearwaterpox virus</name>
    <dbReference type="NCBI Taxonomy" id="1974596"/>
    <lineage>
        <taxon>Viruses</taxon>
        <taxon>Varidnaviria</taxon>
        <taxon>Bamfordvirae</taxon>
        <taxon>Nucleocytoviricota</taxon>
        <taxon>Pokkesviricetes</taxon>
        <taxon>Chitovirales</taxon>
        <taxon>Poxviridae</taxon>
        <taxon>Chordopoxvirinae</taxon>
        <taxon>Avipoxvirus</taxon>
        <taxon>Avipoxvirus canarypox</taxon>
        <taxon>Canarypox virus</taxon>
    </lineage>
</organism>
<dbReference type="Proteomes" id="UP000315116">
    <property type="component" value="Segment"/>
</dbReference>
<protein>
    <submittedName>
        <fullName evidence="1">SWPV1-296</fullName>
    </submittedName>
</protein>
<gene>
    <name evidence="1" type="primary">SWPV1-296</name>
</gene>
<evidence type="ECO:0000313" key="1">
    <source>
        <dbReference type="EMBL" id="ARF02855.1"/>
    </source>
</evidence>
<name>A0A1V0S8A6_CNPV</name>
<accession>A0A1V0S8A6</accession>
<evidence type="ECO:0000313" key="2">
    <source>
        <dbReference type="Proteomes" id="UP000315116"/>
    </source>
</evidence>
<dbReference type="EMBL" id="KX857216">
    <property type="protein sequence ID" value="ARF02855.1"/>
    <property type="molecule type" value="Genomic_DNA"/>
</dbReference>